<dbReference type="Gene3D" id="2.40.160.10">
    <property type="entry name" value="Porin"/>
    <property type="match status" value="1"/>
</dbReference>
<keyword evidence="2" id="KW-1185">Reference proteome</keyword>
<comment type="caution">
    <text evidence="1">The sequence shown here is derived from an EMBL/GenBank/DDBJ whole genome shotgun (WGS) entry which is preliminary data.</text>
</comment>
<evidence type="ECO:0000313" key="2">
    <source>
        <dbReference type="Proteomes" id="UP001310022"/>
    </source>
</evidence>
<dbReference type="AlphaFoldDB" id="A0AAN4W1W9"/>
<dbReference type="InterPro" id="IPR010870">
    <property type="entry name" value="Porin_O/P"/>
</dbReference>
<name>A0AAN4W1W9_9BACT</name>
<proteinExistence type="predicted"/>
<protein>
    <submittedName>
        <fullName evidence="1">Porin</fullName>
    </submittedName>
</protein>
<accession>A0AAN4W1W9</accession>
<reference evidence="1 2" key="1">
    <citation type="submission" date="2021-12" db="EMBL/GenBank/DDBJ databases">
        <title>Genome sequencing of bacteria with rrn-lacking chromosome and rrn-plasmid.</title>
        <authorList>
            <person name="Anda M."/>
            <person name="Iwasaki W."/>
        </authorList>
    </citation>
    <scope>NUCLEOTIDE SEQUENCE [LARGE SCALE GENOMIC DNA]</scope>
    <source>
        <strain evidence="1 2">NBRC 15940</strain>
    </source>
</reference>
<gene>
    <name evidence="1" type="ORF">PEDI_29570</name>
</gene>
<evidence type="ECO:0000313" key="1">
    <source>
        <dbReference type="EMBL" id="GJM62405.1"/>
    </source>
</evidence>
<dbReference type="Pfam" id="PF07396">
    <property type="entry name" value="Porin_O_P"/>
    <property type="match status" value="1"/>
</dbReference>
<dbReference type="EMBL" id="BQKE01000001">
    <property type="protein sequence ID" value="GJM62405.1"/>
    <property type="molecule type" value="Genomic_DNA"/>
</dbReference>
<sequence length="430" mass="49111">MSASAFAEGVDKVQESKDAEVKLSPKKKDEYLTAPFAKSENFVNGILPTSLKSKWFDKMKISGYAQMRYNDLYKTNPDMECEQCDGTYGGNDGMSFRRIRIKFSGYLHERVYFYIQPDFAGGNSNNVSLKDAYFDLMFTSDRRWRLRLGQSKVPFGFENMQSSQNRLSLDRNDAINSALKNERDMMAVVYYTPTIVQERFKKLQNQQLKGSGNYGMFALGAFNGQTANNADENLNKHIVTRLTYPFELANGQIFEAGIQAYAGQYVTTKVSEGVMAEVTGENGQKEMVSAEGMEWDDARLGASFIWYAMPFGFQTEYNVGVGPEYDPATNTIQRKPLKGGYAQMSYRLELGQHFLLPFWRYTNYEGGKKFETDARSYDMQEIEVGFEWQPNQAFELVALYAYADRTYNDSLNPDNRQTGSLIRLQAQINF</sequence>
<organism evidence="1 2">
    <name type="scientific">Persicobacter diffluens</name>
    <dbReference type="NCBI Taxonomy" id="981"/>
    <lineage>
        <taxon>Bacteria</taxon>
        <taxon>Pseudomonadati</taxon>
        <taxon>Bacteroidota</taxon>
        <taxon>Cytophagia</taxon>
        <taxon>Cytophagales</taxon>
        <taxon>Persicobacteraceae</taxon>
        <taxon>Persicobacter</taxon>
    </lineage>
</organism>
<dbReference type="InterPro" id="IPR023614">
    <property type="entry name" value="Porin_dom_sf"/>
</dbReference>
<dbReference type="Proteomes" id="UP001310022">
    <property type="component" value="Unassembled WGS sequence"/>
</dbReference>
<dbReference type="SUPFAM" id="SSF56935">
    <property type="entry name" value="Porins"/>
    <property type="match status" value="1"/>
</dbReference>